<reference evidence="1 2" key="1">
    <citation type="submission" date="2019-04" db="EMBL/GenBank/DDBJ databases">
        <authorList>
            <consortium name="DOE Joint Genome Institute"/>
            <person name="Mondo S."/>
            <person name="Kjaerbolling I."/>
            <person name="Vesth T."/>
            <person name="Frisvad J.C."/>
            <person name="Nybo J.L."/>
            <person name="Theobald S."/>
            <person name="Kildgaard S."/>
            <person name="Isbrandt T."/>
            <person name="Kuo A."/>
            <person name="Sato A."/>
            <person name="Lyhne E.K."/>
            <person name="Kogle M.E."/>
            <person name="Wiebenga A."/>
            <person name="Kun R.S."/>
            <person name="Lubbers R.J."/>
            <person name="Makela M.R."/>
            <person name="Barry K."/>
            <person name="Chovatia M."/>
            <person name="Clum A."/>
            <person name="Daum C."/>
            <person name="Haridas S."/>
            <person name="He G."/>
            <person name="LaButti K."/>
            <person name="Lipzen A."/>
            <person name="Riley R."/>
            <person name="Salamov A."/>
            <person name="Simmons B.A."/>
            <person name="Magnuson J.K."/>
            <person name="Henrissat B."/>
            <person name="Mortensen U.H."/>
            <person name="Larsen T.O."/>
            <person name="Devries R.P."/>
            <person name="Grigoriev I.V."/>
            <person name="Machida M."/>
            <person name="Baker S.E."/>
            <person name="Andersen M.R."/>
            <person name="Cantor M.N."/>
            <person name="Hua S.X."/>
        </authorList>
    </citation>
    <scope>NUCLEOTIDE SEQUENCE [LARGE SCALE GENOMIC DNA]</scope>
    <source>
        <strain evidence="1 2">CBS 119388</strain>
    </source>
</reference>
<proteinExistence type="predicted"/>
<dbReference type="RefSeq" id="XP_031945264.1">
    <property type="nucleotide sequence ID" value="XM_032079913.1"/>
</dbReference>
<keyword evidence="2" id="KW-1185">Reference proteome</keyword>
<dbReference type="AlphaFoldDB" id="A0A5N7DNQ0"/>
<sequence length="73" mass="8331">MIRRAPLGSSWLVFCWQAESSKFAVELNHSIYSVIPFPAFMNYYFSRNSLDSRLASYCRLKLPGVSDNSFGSL</sequence>
<evidence type="ECO:0000313" key="1">
    <source>
        <dbReference type="EMBL" id="KAE8407945.1"/>
    </source>
</evidence>
<accession>A0A5N7DNQ0</accession>
<evidence type="ECO:0000313" key="2">
    <source>
        <dbReference type="Proteomes" id="UP000325579"/>
    </source>
</evidence>
<gene>
    <name evidence="1" type="ORF">BDV37DRAFT_205515</name>
</gene>
<dbReference type="Proteomes" id="UP000325579">
    <property type="component" value="Unassembled WGS sequence"/>
</dbReference>
<organism evidence="1 2">
    <name type="scientific">Aspergillus pseudonomiae</name>
    <dbReference type="NCBI Taxonomy" id="1506151"/>
    <lineage>
        <taxon>Eukaryota</taxon>
        <taxon>Fungi</taxon>
        <taxon>Dikarya</taxon>
        <taxon>Ascomycota</taxon>
        <taxon>Pezizomycotina</taxon>
        <taxon>Eurotiomycetes</taxon>
        <taxon>Eurotiomycetidae</taxon>
        <taxon>Eurotiales</taxon>
        <taxon>Aspergillaceae</taxon>
        <taxon>Aspergillus</taxon>
        <taxon>Aspergillus subgen. Circumdati</taxon>
    </lineage>
</organism>
<protein>
    <submittedName>
        <fullName evidence="1">Uncharacterized protein</fullName>
    </submittedName>
</protein>
<dbReference type="GeneID" id="43664604"/>
<name>A0A5N7DNQ0_9EURO</name>
<dbReference type="EMBL" id="ML736745">
    <property type="protein sequence ID" value="KAE8407945.1"/>
    <property type="molecule type" value="Genomic_DNA"/>
</dbReference>